<accession>A0ABW2CUQ8</accession>
<feature type="domain" description="GH15-like" evidence="2">
    <location>
        <begin position="106"/>
        <end position="290"/>
    </location>
</feature>
<comment type="caution">
    <text evidence="3">The sequence shown here is derived from an EMBL/GenBank/DDBJ whole genome shotgun (WGS) entry which is preliminary data.</text>
</comment>
<evidence type="ECO:0000256" key="1">
    <source>
        <dbReference type="SAM" id="MobiDB-lite"/>
    </source>
</evidence>
<dbReference type="PANTHER" id="PTHR31616">
    <property type="entry name" value="TREHALASE"/>
    <property type="match status" value="1"/>
</dbReference>
<dbReference type="RefSeq" id="WP_378063792.1">
    <property type="nucleotide sequence ID" value="NZ_JBHSXS010000026.1"/>
</dbReference>
<feature type="region of interest" description="Disordered" evidence="1">
    <location>
        <begin position="1"/>
        <end position="85"/>
    </location>
</feature>
<feature type="compositionally biased region" description="Low complexity" evidence="1">
    <location>
        <begin position="53"/>
        <end position="70"/>
    </location>
</feature>
<sequence>GGAAVGRGGASAPAPDAAPPDGPLGRTGDLLLPPPDLVAPRPVPPAARPEPQPGGERPGGPSAEPEGAASPEERAAAEEQRARATGYRDMAARSLLDLRLLTRPNGASLASWFGAWRYCWPRDSAFAAAAFAVTGHPSEARRVLRFLARVQHQNGLWAARYNADGSAVTDGRPPQLDSLGWVLWSSWLFRAEQPEEELPELWPMVRRAADHLAGSLGRDGLPPPSSDYMERGSGREQDPNRPTLGVVGPVLAGLRSAAAIADGYGKDGQAAKWRSAAHRLSDAVARHFTPHGYPRSPVAGGLMDTSVTFLSPPFAPADPGVSSAVENAAEKLRLPNGGVLPGEKWPGHKLVAWTPEMALFTLSAATSGRTDEALGRLDWLSRHRTSLGVLPEKVGERGQPAGVAPLGWTASMVVLSLAALERPLPVPPA</sequence>
<dbReference type="PANTHER" id="PTHR31616:SF0">
    <property type="entry name" value="GLUCAN 1,4-ALPHA-GLUCOSIDASE"/>
    <property type="match status" value="1"/>
</dbReference>
<gene>
    <name evidence="3" type="ORF">ACFQKB_31775</name>
</gene>
<dbReference type="Gene3D" id="1.50.10.10">
    <property type="match status" value="1"/>
</dbReference>
<dbReference type="InterPro" id="IPR011613">
    <property type="entry name" value="GH15-like"/>
</dbReference>
<proteinExistence type="predicted"/>
<feature type="compositionally biased region" description="Pro residues" evidence="1">
    <location>
        <begin position="32"/>
        <end position="52"/>
    </location>
</feature>
<dbReference type="SUPFAM" id="SSF48208">
    <property type="entry name" value="Six-hairpin glycosidases"/>
    <property type="match status" value="1"/>
</dbReference>
<keyword evidence="3" id="KW-0378">Hydrolase</keyword>
<feature type="compositionally biased region" description="Basic and acidic residues" evidence="1">
    <location>
        <begin position="71"/>
        <end position="82"/>
    </location>
</feature>
<dbReference type="Proteomes" id="UP001596380">
    <property type="component" value="Unassembled WGS sequence"/>
</dbReference>
<feature type="compositionally biased region" description="Basic and acidic residues" evidence="1">
    <location>
        <begin position="228"/>
        <end position="239"/>
    </location>
</feature>
<name>A0ABW2CUQ8_9ACTN</name>
<dbReference type="Pfam" id="PF00723">
    <property type="entry name" value="Glyco_hydro_15"/>
    <property type="match status" value="1"/>
</dbReference>
<dbReference type="EMBL" id="JBHSXS010000026">
    <property type="protein sequence ID" value="MFC6884376.1"/>
    <property type="molecule type" value="Genomic_DNA"/>
</dbReference>
<feature type="region of interest" description="Disordered" evidence="1">
    <location>
        <begin position="214"/>
        <end position="243"/>
    </location>
</feature>
<evidence type="ECO:0000259" key="2">
    <source>
        <dbReference type="Pfam" id="PF00723"/>
    </source>
</evidence>
<evidence type="ECO:0000313" key="3">
    <source>
        <dbReference type="EMBL" id="MFC6884376.1"/>
    </source>
</evidence>
<reference evidence="4" key="1">
    <citation type="journal article" date="2019" name="Int. J. Syst. Evol. Microbiol.">
        <title>The Global Catalogue of Microorganisms (GCM) 10K type strain sequencing project: providing services to taxonomists for standard genome sequencing and annotation.</title>
        <authorList>
            <consortium name="The Broad Institute Genomics Platform"/>
            <consortium name="The Broad Institute Genome Sequencing Center for Infectious Disease"/>
            <person name="Wu L."/>
            <person name="Ma J."/>
        </authorList>
    </citation>
    <scope>NUCLEOTIDE SEQUENCE [LARGE SCALE GENOMIC DNA]</scope>
    <source>
        <strain evidence="4">JCM 3369</strain>
    </source>
</reference>
<keyword evidence="4" id="KW-1185">Reference proteome</keyword>
<organism evidence="3 4">
    <name type="scientific">Actinomadura yumaensis</name>
    <dbReference type="NCBI Taxonomy" id="111807"/>
    <lineage>
        <taxon>Bacteria</taxon>
        <taxon>Bacillati</taxon>
        <taxon>Actinomycetota</taxon>
        <taxon>Actinomycetes</taxon>
        <taxon>Streptosporangiales</taxon>
        <taxon>Thermomonosporaceae</taxon>
        <taxon>Actinomadura</taxon>
    </lineage>
</organism>
<dbReference type="GO" id="GO:0016787">
    <property type="term" value="F:hydrolase activity"/>
    <property type="evidence" value="ECO:0007669"/>
    <property type="project" value="UniProtKB-KW"/>
</dbReference>
<dbReference type="InterPro" id="IPR008928">
    <property type="entry name" value="6-hairpin_glycosidase_sf"/>
</dbReference>
<feature type="non-terminal residue" evidence="3">
    <location>
        <position position="1"/>
    </location>
</feature>
<evidence type="ECO:0000313" key="4">
    <source>
        <dbReference type="Proteomes" id="UP001596380"/>
    </source>
</evidence>
<dbReference type="InterPro" id="IPR012341">
    <property type="entry name" value="6hp_glycosidase-like_sf"/>
</dbReference>
<protein>
    <submittedName>
        <fullName evidence="3">Glycoside hydrolase family 15 protein</fullName>
    </submittedName>
</protein>